<feature type="compositionally biased region" description="Polar residues" evidence="1">
    <location>
        <begin position="383"/>
        <end position="393"/>
    </location>
</feature>
<accession>A0A0F9YAE1</accession>
<dbReference type="SUPFAM" id="SSF48452">
    <property type="entry name" value="TPR-like"/>
    <property type="match status" value="1"/>
</dbReference>
<dbReference type="Gene3D" id="1.25.40.10">
    <property type="entry name" value="Tetratricopeptide repeat domain"/>
    <property type="match status" value="1"/>
</dbReference>
<evidence type="ECO:0000313" key="2">
    <source>
        <dbReference type="EMBL" id="KKO08992.1"/>
    </source>
</evidence>
<organism evidence="2">
    <name type="scientific">marine sediment metagenome</name>
    <dbReference type="NCBI Taxonomy" id="412755"/>
    <lineage>
        <taxon>unclassified sequences</taxon>
        <taxon>metagenomes</taxon>
        <taxon>ecological metagenomes</taxon>
    </lineage>
</organism>
<feature type="region of interest" description="Disordered" evidence="1">
    <location>
        <begin position="367"/>
        <end position="409"/>
    </location>
</feature>
<proteinExistence type="predicted"/>
<sequence length="488" mass="54704">MCFRTICAQPSALLTTNPLPTVALAMSLFWMSTSSAADDNRPDQGWMTNLTPLQTLRPSPAQAVPGLRESIEALEGSGNTWHPDIAESTLSLARHAQEAGDHVEAIALLERAVHVSRVNHGLFSLQQVNALEMQIDSHLALGQWPEADGLQQYLFYVHSRAMADDDPALIPALEAYAQWNIEAFRRRLGEFPATRLIDAYHLTSVALSIVDRDPALAEQSREIMLERLAYLAWMMARTGAQDRQEAQYTNIRLVDDNWVDHVTDRRYRRYNNPFLQGEYALEQIVEMRAARLAAVEAAGVMGEQRDRLLVAHTNAILDLADWFLLFERRNASADVYESAWLTMQDETDALQELVFDRIVMLPRFETTRQPTGDPVPTRDMQATAGSISGSPVTTGAGAPETAKAADSEETSTVPYVVMEFDINQYGRAVNVDILESWPEDDVGMHRRLIGALRDSRMRPIIRDGNASRVEDLVYRFPYEIESSESGTQ</sequence>
<name>A0A0F9YAE1_9ZZZZ</name>
<protein>
    <recommendedName>
        <fullName evidence="3">TonB C-terminal domain-containing protein</fullName>
    </recommendedName>
</protein>
<evidence type="ECO:0000256" key="1">
    <source>
        <dbReference type="SAM" id="MobiDB-lite"/>
    </source>
</evidence>
<dbReference type="AlphaFoldDB" id="A0A0F9YAE1"/>
<reference evidence="2" key="1">
    <citation type="journal article" date="2015" name="Nature">
        <title>Complex archaea that bridge the gap between prokaryotes and eukaryotes.</title>
        <authorList>
            <person name="Spang A."/>
            <person name="Saw J.H."/>
            <person name="Jorgensen S.L."/>
            <person name="Zaremba-Niedzwiedzka K."/>
            <person name="Martijn J."/>
            <person name="Lind A.E."/>
            <person name="van Eijk R."/>
            <person name="Schleper C."/>
            <person name="Guy L."/>
            <person name="Ettema T.J."/>
        </authorList>
    </citation>
    <scope>NUCLEOTIDE SEQUENCE</scope>
</reference>
<comment type="caution">
    <text evidence="2">The sequence shown here is derived from an EMBL/GenBank/DDBJ whole genome shotgun (WGS) entry which is preliminary data.</text>
</comment>
<evidence type="ECO:0008006" key="3">
    <source>
        <dbReference type="Google" id="ProtNLM"/>
    </source>
</evidence>
<dbReference type="InterPro" id="IPR011990">
    <property type="entry name" value="TPR-like_helical_dom_sf"/>
</dbReference>
<gene>
    <name evidence="2" type="ORF">LCGC14_0041110</name>
</gene>
<dbReference type="EMBL" id="LAZR01000008">
    <property type="protein sequence ID" value="KKO08992.1"/>
    <property type="molecule type" value="Genomic_DNA"/>
</dbReference>